<evidence type="ECO:0000313" key="4">
    <source>
        <dbReference type="Proteomes" id="UP000229730"/>
    </source>
</evidence>
<protein>
    <submittedName>
        <fullName evidence="3">Sorbosone dehydrogenase</fullName>
    </submittedName>
</protein>
<dbReference type="Gene3D" id="2.120.10.30">
    <property type="entry name" value="TolB, C-terminal domain"/>
    <property type="match status" value="1"/>
</dbReference>
<dbReference type="EMBL" id="PDEM01000007">
    <property type="protein sequence ID" value="PHZ86424.1"/>
    <property type="molecule type" value="Genomic_DNA"/>
</dbReference>
<feature type="signal peptide" evidence="1">
    <location>
        <begin position="1"/>
        <end position="21"/>
    </location>
</feature>
<dbReference type="AlphaFoldDB" id="A0A2G4YVQ1"/>
<gene>
    <name evidence="3" type="ORF">CRD36_00610</name>
</gene>
<dbReference type="PANTHER" id="PTHR19328:SF40">
    <property type="entry name" value="BLL0591 PROTEIN"/>
    <property type="match status" value="1"/>
</dbReference>
<dbReference type="InParanoid" id="A0A2G4YVQ1"/>
<keyword evidence="4" id="KW-1185">Reference proteome</keyword>
<dbReference type="InterPro" id="IPR012938">
    <property type="entry name" value="Glc/Sorbosone_DH"/>
</dbReference>
<dbReference type="OrthoDB" id="9770043at2"/>
<evidence type="ECO:0000259" key="2">
    <source>
        <dbReference type="Pfam" id="PF07995"/>
    </source>
</evidence>
<dbReference type="Proteomes" id="UP000229730">
    <property type="component" value="Unassembled WGS sequence"/>
</dbReference>
<reference evidence="3 4" key="1">
    <citation type="submission" date="2017-10" db="EMBL/GenBank/DDBJ databases">
        <title>Frigbacter circumglobatus gen. nov. sp. nov., isolated from sediment cultured in situ.</title>
        <authorList>
            <person name="Zhao Z."/>
        </authorList>
    </citation>
    <scope>NUCLEOTIDE SEQUENCE [LARGE SCALE GENOMIC DNA]</scope>
    <source>
        <strain evidence="3 4">ZYL</strain>
    </source>
</reference>
<proteinExistence type="predicted"/>
<dbReference type="PANTHER" id="PTHR19328">
    <property type="entry name" value="HEDGEHOG-INTERACTING PROTEIN"/>
    <property type="match status" value="1"/>
</dbReference>
<name>A0A2G4YVQ1_9PROT</name>
<feature type="domain" description="Glucose/Sorbosone dehydrogenase" evidence="2">
    <location>
        <begin position="137"/>
        <end position="291"/>
    </location>
</feature>
<sequence length="376" mass="41219">MIRTTFAFILCFGLFGGASHAADLPLDKLRLPPGFSISIYAEVDNARQMAMGKDGTVYVGSRRAGKVYALLNPGHAPAAQQVVVLDQGLSMPSGVAYRDGDLYVADIDRLYRYPAIARTLDNSPRRELATDQFPDKTHHGWKFIKFGPDGKLYVPVGAPCNICLSDDPIFATITRLDVSAAQPAPEIYVKGVRNSVGFDWHPGTGDLWFTDNGGDGLGDEVPADELNHVIRKNQHFGYPYIHQGDIRDRKFGQDKNPADYQEPAQKLGAHVAALGMSFYTGDMFPAAYHNQIIIPEHGSWNRSTRAGHVGYRLTMVTLDAAGKAVQYTPFITGWLDEATNKSWGRPAATLVMPDGSLLISDDKAGVVYRVTYQAPE</sequence>
<dbReference type="InterPro" id="IPR011041">
    <property type="entry name" value="Quinoprot_gluc/sorb_DH_b-prop"/>
</dbReference>
<feature type="chain" id="PRO_5013619772" evidence="1">
    <location>
        <begin position="22"/>
        <end position="376"/>
    </location>
</feature>
<organism evidence="3 4">
    <name type="scientific">Paremcibacter congregatus</name>
    <dbReference type="NCBI Taxonomy" id="2043170"/>
    <lineage>
        <taxon>Bacteria</taxon>
        <taxon>Pseudomonadati</taxon>
        <taxon>Pseudomonadota</taxon>
        <taxon>Alphaproteobacteria</taxon>
        <taxon>Emcibacterales</taxon>
        <taxon>Emcibacteraceae</taxon>
        <taxon>Paremcibacter</taxon>
    </lineage>
</organism>
<evidence type="ECO:0000256" key="1">
    <source>
        <dbReference type="SAM" id="SignalP"/>
    </source>
</evidence>
<dbReference type="RefSeq" id="WP_099470801.1">
    <property type="nucleotide sequence ID" value="NZ_CP041025.1"/>
</dbReference>
<keyword evidence="1" id="KW-0732">Signal</keyword>
<dbReference type="InterPro" id="IPR011042">
    <property type="entry name" value="6-blade_b-propeller_TolB-like"/>
</dbReference>
<dbReference type="SUPFAM" id="SSF50952">
    <property type="entry name" value="Soluble quinoprotein glucose dehydrogenase"/>
    <property type="match status" value="1"/>
</dbReference>
<comment type="caution">
    <text evidence="3">The sequence shown here is derived from an EMBL/GenBank/DDBJ whole genome shotgun (WGS) entry which is preliminary data.</text>
</comment>
<dbReference type="Pfam" id="PF07995">
    <property type="entry name" value="GSDH"/>
    <property type="match status" value="1"/>
</dbReference>
<evidence type="ECO:0000313" key="3">
    <source>
        <dbReference type="EMBL" id="PHZ86424.1"/>
    </source>
</evidence>
<accession>A0A2G4YVQ1</accession>